<dbReference type="EMBL" id="CP146370">
    <property type="protein sequence ID" value="WWT56515.1"/>
    <property type="molecule type" value="Genomic_DNA"/>
</dbReference>
<dbReference type="CDD" id="cd16406">
    <property type="entry name" value="ParB_N_like"/>
    <property type="match status" value="1"/>
</dbReference>
<protein>
    <submittedName>
        <fullName evidence="1">ParB/RepB/Spo0J family partition protein</fullName>
    </submittedName>
</protein>
<dbReference type="Proteomes" id="UP001363460">
    <property type="component" value="Plasmid unnamed"/>
</dbReference>
<dbReference type="InterPro" id="IPR050336">
    <property type="entry name" value="Chromosome_partition/occlusion"/>
</dbReference>
<dbReference type="PANTHER" id="PTHR33375">
    <property type="entry name" value="CHROMOSOME-PARTITIONING PROTEIN PARB-RELATED"/>
    <property type="match status" value="1"/>
</dbReference>
<reference evidence="1 2" key="1">
    <citation type="submission" date="2024-02" db="EMBL/GenBank/DDBJ databases">
        <title>Distribution and functional of Brevundimonas-related endobacteria within Verticillium dahliae.</title>
        <authorList>
            <person name="Zeng H."/>
        </authorList>
    </citation>
    <scope>NUCLEOTIDE SEQUENCE [LARGE SCALE GENOMIC DNA]</scope>
    <source>
        <strain evidence="1 2">TRM 44200</strain>
        <plasmid evidence="1 2">unnamed</plasmid>
    </source>
</reference>
<proteinExistence type="predicted"/>
<evidence type="ECO:0000313" key="1">
    <source>
        <dbReference type="EMBL" id="WWT56515.1"/>
    </source>
</evidence>
<geneLocation type="plasmid" evidence="1 2">
    <name>unnamed</name>
</geneLocation>
<gene>
    <name evidence="1" type="ORF">V8J38_16830</name>
</gene>
<accession>A0ABZ2IG07</accession>
<keyword evidence="1" id="KW-0614">Plasmid</keyword>
<keyword evidence="2" id="KW-1185">Reference proteome</keyword>
<dbReference type="PANTHER" id="PTHR33375:SF7">
    <property type="entry name" value="CHROMOSOME 2-PARTITIONING PROTEIN PARB-RELATED"/>
    <property type="match status" value="1"/>
</dbReference>
<sequence>MTITTIALSNLVLSSLNMRQGDVDVSDLIGSMTARVQAGDAPLLQNLRVTMQLDADGAETGKAEVHVGGRRWRALNALVKAKVIKKTYEVPVAVCATAQAALEESLEENMVRLDPHPAEQYITYARLAETGMTVEQIAARYDQTELVVRRRLALGRVSPKLLDLYRQNQISGPQMRALGLTEDHAVQEEAWFGVEHDWQRQERYLRQRITKDEVEAASNQLASIVGEEAYLAAGGTIRRDLFADDGGAYFQDPALLESLALKILGAKQEEVKAEGWKWVEIHPTLNYAIRDQWGTVAAKPVSLSAEAAARVEELEAQAEAHSEAEDWEAVEVCDAEVQKIHDDAGEEYDPADIAVCGAVVTIAKGQVVVERGFICKAEAKARRAAEMKAERSTDGEGAGEPVVALSGKLREALSGEHTMAMRAAIAAQPSVALVAVVHRLLMQTHYNGFDRDLFSCVSLQGPGYADPMAAYERDLSDTVAGVALAKVREQMAEALPSEKADLWSFLLEQSQDRLLVFLAYASSGLINALQHGHSRSESVRSGQRLAQALSLDMADYWTATADNYFSRVGKPLILEAVTEVVGAPAAAGMASLKKGELAQRAEEALDGARWVPAIFRHSETEALAEVEDGEVQDVAEAA</sequence>
<dbReference type="SUPFAM" id="SSF109709">
    <property type="entry name" value="KorB DNA-binding domain-like"/>
    <property type="match status" value="1"/>
</dbReference>
<name>A0ABZ2IG07_9CAUL</name>
<organism evidence="1 2">
    <name type="scientific">Brevundimonas olei</name>
    <dbReference type="NCBI Taxonomy" id="657642"/>
    <lineage>
        <taxon>Bacteria</taxon>
        <taxon>Pseudomonadati</taxon>
        <taxon>Pseudomonadota</taxon>
        <taxon>Alphaproteobacteria</taxon>
        <taxon>Caulobacterales</taxon>
        <taxon>Caulobacteraceae</taxon>
        <taxon>Brevundimonas</taxon>
    </lineage>
</organism>
<evidence type="ECO:0000313" key="2">
    <source>
        <dbReference type="Proteomes" id="UP001363460"/>
    </source>
</evidence>
<dbReference type="RefSeq" id="WP_338578668.1">
    <property type="nucleotide sequence ID" value="NZ_CP146370.1"/>
</dbReference>
<dbReference type="Gene3D" id="1.10.10.2830">
    <property type="match status" value="1"/>
</dbReference>